<dbReference type="InParanoid" id="A0A369JDV8"/>
<protein>
    <submittedName>
        <fullName evidence="2">Uncharacterized protein</fullName>
    </submittedName>
</protein>
<feature type="region of interest" description="Disordered" evidence="1">
    <location>
        <begin position="95"/>
        <end position="170"/>
    </location>
</feature>
<evidence type="ECO:0000256" key="1">
    <source>
        <dbReference type="SAM" id="MobiDB-lite"/>
    </source>
</evidence>
<evidence type="ECO:0000313" key="3">
    <source>
        <dbReference type="Proteomes" id="UP000076154"/>
    </source>
</evidence>
<feature type="compositionally biased region" description="Basic and acidic residues" evidence="1">
    <location>
        <begin position="107"/>
        <end position="119"/>
    </location>
</feature>
<sequence>MSNPENCALDAHRNLKDAANIPSDKNPIGSTSAPAECEPESKDDLSTIAVIKPGLKGKAPATHVGGKHVIKPSHNLHEQSSKAVHSFFKKTFTDKAAADEGLNGKVPEPEAEAHEENEPKPSNATGDTESTANDKTEPEDANQSKYEQMKADAEHDHQPKHKHNLRGQDE</sequence>
<feature type="compositionally biased region" description="Basic and acidic residues" evidence="1">
    <location>
        <begin position="147"/>
        <end position="157"/>
    </location>
</feature>
<dbReference type="AlphaFoldDB" id="A0A369JDV8"/>
<feature type="region of interest" description="Disordered" evidence="1">
    <location>
        <begin position="1"/>
        <end position="43"/>
    </location>
</feature>
<dbReference type="Proteomes" id="UP000076154">
    <property type="component" value="Unassembled WGS sequence"/>
</dbReference>
<feature type="region of interest" description="Disordered" evidence="1">
    <location>
        <begin position="57"/>
        <end position="82"/>
    </location>
</feature>
<feature type="compositionally biased region" description="Polar residues" evidence="1">
    <location>
        <begin position="122"/>
        <end position="131"/>
    </location>
</feature>
<keyword evidence="3" id="KW-1185">Reference proteome</keyword>
<name>A0A369JDV8_HYPMA</name>
<evidence type="ECO:0000313" key="2">
    <source>
        <dbReference type="EMBL" id="RDB17036.1"/>
    </source>
</evidence>
<comment type="caution">
    <text evidence="2">The sequence shown here is derived from an EMBL/GenBank/DDBJ whole genome shotgun (WGS) entry which is preliminary data.</text>
</comment>
<gene>
    <name evidence="2" type="ORF">Hypma_002042</name>
</gene>
<organism evidence="2 3">
    <name type="scientific">Hypsizygus marmoreus</name>
    <name type="common">White beech mushroom</name>
    <name type="synonym">Agaricus marmoreus</name>
    <dbReference type="NCBI Taxonomy" id="39966"/>
    <lineage>
        <taxon>Eukaryota</taxon>
        <taxon>Fungi</taxon>
        <taxon>Dikarya</taxon>
        <taxon>Basidiomycota</taxon>
        <taxon>Agaricomycotina</taxon>
        <taxon>Agaricomycetes</taxon>
        <taxon>Agaricomycetidae</taxon>
        <taxon>Agaricales</taxon>
        <taxon>Tricholomatineae</taxon>
        <taxon>Lyophyllaceae</taxon>
        <taxon>Hypsizygus</taxon>
    </lineage>
</organism>
<dbReference type="OrthoDB" id="3058553at2759"/>
<proteinExistence type="predicted"/>
<dbReference type="EMBL" id="LUEZ02000119">
    <property type="protein sequence ID" value="RDB17036.1"/>
    <property type="molecule type" value="Genomic_DNA"/>
</dbReference>
<feature type="compositionally biased region" description="Basic residues" evidence="1">
    <location>
        <begin position="158"/>
        <end position="170"/>
    </location>
</feature>
<reference evidence="2" key="1">
    <citation type="submission" date="2018-04" db="EMBL/GenBank/DDBJ databases">
        <title>Whole genome sequencing of Hypsizygus marmoreus.</title>
        <authorList>
            <person name="Choi I.-G."/>
            <person name="Min B."/>
            <person name="Kim J.-G."/>
            <person name="Kim S."/>
            <person name="Oh Y.-L."/>
            <person name="Kong W.-S."/>
            <person name="Park H."/>
            <person name="Jeong J."/>
            <person name="Song E.-S."/>
        </authorList>
    </citation>
    <scope>NUCLEOTIDE SEQUENCE [LARGE SCALE GENOMIC DNA]</scope>
    <source>
        <strain evidence="2">51987-8</strain>
    </source>
</reference>
<accession>A0A369JDV8</accession>